<evidence type="ECO:0000256" key="5">
    <source>
        <dbReference type="ARBA" id="ARBA00022833"/>
    </source>
</evidence>
<feature type="domain" description="C2H2-type" evidence="9">
    <location>
        <begin position="107"/>
        <end position="132"/>
    </location>
</feature>
<dbReference type="GO" id="GO:0000785">
    <property type="term" value="C:chromatin"/>
    <property type="evidence" value="ECO:0007669"/>
    <property type="project" value="TreeGrafter"/>
</dbReference>
<dbReference type="OrthoDB" id="8922241at2759"/>
<keyword evidence="11" id="KW-1185">Reference proteome</keyword>
<dbReference type="InterPro" id="IPR051059">
    <property type="entry name" value="VerF-like"/>
</dbReference>
<feature type="domain" description="C2H2-type" evidence="9">
    <location>
        <begin position="74"/>
        <end position="102"/>
    </location>
</feature>
<feature type="compositionally biased region" description="Polar residues" evidence="8">
    <location>
        <begin position="176"/>
        <end position="193"/>
    </location>
</feature>
<reference evidence="10 11" key="1">
    <citation type="journal article" date="2020" name="ISME J.">
        <title>Uncovering the hidden diversity of litter-decomposition mechanisms in mushroom-forming fungi.</title>
        <authorList>
            <person name="Floudas D."/>
            <person name="Bentzer J."/>
            <person name="Ahren D."/>
            <person name="Johansson T."/>
            <person name="Persson P."/>
            <person name="Tunlid A."/>
        </authorList>
    </citation>
    <scope>NUCLEOTIDE SEQUENCE [LARGE SCALE GENOMIC DNA]</scope>
    <source>
        <strain evidence="10 11">CBS 406.79</strain>
    </source>
</reference>
<dbReference type="GO" id="GO:0000978">
    <property type="term" value="F:RNA polymerase II cis-regulatory region sequence-specific DNA binding"/>
    <property type="evidence" value="ECO:0007669"/>
    <property type="project" value="InterPro"/>
</dbReference>
<gene>
    <name evidence="10" type="ORF">D9757_008800</name>
</gene>
<keyword evidence="4 7" id="KW-0863">Zinc-finger</keyword>
<sequence length="368" mass="40602">MTWAPKFRSGMADADGIHTVGWRRPFYSFATLSSSPSFVMARLNSEEETDSRKTTTAKKNAAAKKKDNSSSGIWPCTLGNGCTKQFAREADLKRHQRTSKLHVMAGFACPQCEATFTRTDALKRHQKTRHNGVFDTVDVEEVQETQSNAEASSSRDAMVVPETIQGRPSASGPATGHSSYYRGQNVPSASFSQRGRRIESSEWTNGHAWPNGNPPPPPGRSTYMYVSPTYYRHGNGSSARTRRPSISPPPHEHRHSRSDHPSSPSSTSSHSRHGESNSPPPSKSPLPVPPAPIPPLPPPVQLERLLLEANAARTHSSEDECTQLSFESAIKPDRRWVEPDIDVNVTVREVDPVGTTTTRRRSLVTLQY</sequence>
<feature type="region of interest" description="Disordered" evidence="8">
    <location>
        <begin position="164"/>
        <end position="299"/>
    </location>
</feature>
<dbReference type="SMART" id="SM00355">
    <property type="entry name" value="ZnF_C2H2"/>
    <property type="match status" value="2"/>
</dbReference>
<dbReference type="Proteomes" id="UP000518752">
    <property type="component" value="Unassembled WGS sequence"/>
</dbReference>
<dbReference type="PROSITE" id="PS50157">
    <property type="entry name" value="ZINC_FINGER_C2H2_2"/>
    <property type="match status" value="2"/>
</dbReference>
<evidence type="ECO:0000256" key="6">
    <source>
        <dbReference type="ARBA" id="ARBA00023242"/>
    </source>
</evidence>
<evidence type="ECO:0000256" key="8">
    <source>
        <dbReference type="SAM" id="MobiDB-lite"/>
    </source>
</evidence>
<dbReference type="GO" id="GO:0000981">
    <property type="term" value="F:DNA-binding transcription factor activity, RNA polymerase II-specific"/>
    <property type="evidence" value="ECO:0007669"/>
    <property type="project" value="InterPro"/>
</dbReference>
<dbReference type="PROSITE" id="PS00028">
    <property type="entry name" value="ZINC_FINGER_C2H2_1"/>
    <property type="match status" value="1"/>
</dbReference>
<evidence type="ECO:0000256" key="2">
    <source>
        <dbReference type="ARBA" id="ARBA00022723"/>
    </source>
</evidence>
<evidence type="ECO:0000256" key="7">
    <source>
        <dbReference type="PROSITE-ProRule" id="PRU00042"/>
    </source>
</evidence>
<dbReference type="SUPFAM" id="SSF57667">
    <property type="entry name" value="beta-beta-alpha zinc fingers"/>
    <property type="match status" value="1"/>
</dbReference>
<evidence type="ECO:0000259" key="9">
    <source>
        <dbReference type="PROSITE" id="PS50157"/>
    </source>
</evidence>
<dbReference type="GO" id="GO:0005634">
    <property type="term" value="C:nucleus"/>
    <property type="evidence" value="ECO:0007669"/>
    <property type="project" value="UniProtKB-SubCell"/>
</dbReference>
<feature type="region of interest" description="Disordered" evidence="8">
    <location>
        <begin position="44"/>
        <end position="70"/>
    </location>
</feature>
<accession>A0A8H5M190</accession>
<comment type="caution">
    <text evidence="10">The sequence shown here is derived from an EMBL/GenBank/DDBJ whole genome shotgun (WGS) entry which is preliminary data.</text>
</comment>
<dbReference type="EMBL" id="JAACJN010000085">
    <property type="protein sequence ID" value="KAF5377122.1"/>
    <property type="molecule type" value="Genomic_DNA"/>
</dbReference>
<dbReference type="InterPro" id="IPR036236">
    <property type="entry name" value="Znf_C2H2_sf"/>
</dbReference>
<evidence type="ECO:0000256" key="3">
    <source>
        <dbReference type="ARBA" id="ARBA00022737"/>
    </source>
</evidence>
<evidence type="ECO:0000256" key="1">
    <source>
        <dbReference type="ARBA" id="ARBA00004123"/>
    </source>
</evidence>
<keyword evidence="5" id="KW-0862">Zinc</keyword>
<evidence type="ECO:0000313" key="11">
    <source>
        <dbReference type="Proteomes" id="UP000518752"/>
    </source>
</evidence>
<dbReference type="GO" id="GO:0008270">
    <property type="term" value="F:zinc ion binding"/>
    <property type="evidence" value="ECO:0007669"/>
    <property type="project" value="UniProtKB-KW"/>
</dbReference>
<keyword evidence="2" id="KW-0479">Metal-binding</keyword>
<organism evidence="10 11">
    <name type="scientific">Collybiopsis confluens</name>
    <dbReference type="NCBI Taxonomy" id="2823264"/>
    <lineage>
        <taxon>Eukaryota</taxon>
        <taxon>Fungi</taxon>
        <taxon>Dikarya</taxon>
        <taxon>Basidiomycota</taxon>
        <taxon>Agaricomycotina</taxon>
        <taxon>Agaricomycetes</taxon>
        <taxon>Agaricomycetidae</taxon>
        <taxon>Agaricales</taxon>
        <taxon>Marasmiineae</taxon>
        <taxon>Omphalotaceae</taxon>
        <taxon>Collybiopsis</taxon>
    </lineage>
</organism>
<dbReference type="Pfam" id="PF00096">
    <property type="entry name" value="zf-C2H2"/>
    <property type="match status" value="2"/>
</dbReference>
<feature type="compositionally biased region" description="Pro residues" evidence="8">
    <location>
        <begin position="278"/>
        <end position="299"/>
    </location>
</feature>
<dbReference type="Gene3D" id="3.30.160.60">
    <property type="entry name" value="Classic Zinc Finger"/>
    <property type="match status" value="1"/>
</dbReference>
<keyword evidence="3" id="KW-0677">Repeat</keyword>
<dbReference type="PANTHER" id="PTHR40626:SF11">
    <property type="entry name" value="ZINC FINGER PROTEIN YPR022C"/>
    <property type="match status" value="1"/>
</dbReference>
<dbReference type="PANTHER" id="PTHR40626">
    <property type="entry name" value="MIP31509P"/>
    <property type="match status" value="1"/>
</dbReference>
<name>A0A8H5M190_9AGAR</name>
<comment type="subcellular location">
    <subcellularLocation>
        <location evidence="1">Nucleus</location>
    </subcellularLocation>
</comment>
<proteinExistence type="predicted"/>
<evidence type="ECO:0000256" key="4">
    <source>
        <dbReference type="ARBA" id="ARBA00022771"/>
    </source>
</evidence>
<dbReference type="InterPro" id="IPR013087">
    <property type="entry name" value="Znf_C2H2_type"/>
</dbReference>
<dbReference type="AlphaFoldDB" id="A0A8H5M190"/>
<keyword evidence="6" id="KW-0539">Nucleus</keyword>
<protein>
    <recommendedName>
        <fullName evidence="9">C2H2-type domain-containing protein</fullName>
    </recommendedName>
</protein>
<evidence type="ECO:0000313" key="10">
    <source>
        <dbReference type="EMBL" id="KAF5377122.1"/>
    </source>
</evidence>